<dbReference type="Ensembl" id="ENSGAGT00000008079.1">
    <property type="protein sequence ID" value="ENSGAGP00000006972.1"/>
    <property type="gene ID" value="ENSGAGG00000005620.1"/>
</dbReference>
<reference evidence="1" key="2">
    <citation type="submission" date="2025-08" db="UniProtKB">
        <authorList>
            <consortium name="Ensembl"/>
        </authorList>
    </citation>
    <scope>IDENTIFICATION</scope>
</reference>
<dbReference type="Proteomes" id="UP000291020">
    <property type="component" value="Unassembled WGS sequence"/>
</dbReference>
<organism evidence="1 2">
    <name type="scientific">Gopherus agassizii</name>
    <name type="common">Agassiz's desert tortoise</name>
    <dbReference type="NCBI Taxonomy" id="38772"/>
    <lineage>
        <taxon>Eukaryota</taxon>
        <taxon>Metazoa</taxon>
        <taxon>Chordata</taxon>
        <taxon>Craniata</taxon>
        <taxon>Vertebrata</taxon>
        <taxon>Euteleostomi</taxon>
        <taxon>Archelosauria</taxon>
        <taxon>Testudinata</taxon>
        <taxon>Testudines</taxon>
        <taxon>Cryptodira</taxon>
        <taxon>Durocryptodira</taxon>
        <taxon>Testudinoidea</taxon>
        <taxon>Testudinidae</taxon>
        <taxon>Gopherus</taxon>
    </lineage>
</organism>
<dbReference type="AlphaFoldDB" id="A0A452GY44"/>
<dbReference type="STRING" id="38772.ENSGAGP00000006972"/>
<reference evidence="1" key="3">
    <citation type="submission" date="2025-09" db="UniProtKB">
        <authorList>
            <consortium name="Ensembl"/>
        </authorList>
    </citation>
    <scope>IDENTIFICATION</scope>
</reference>
<accession>A0A452GY44</accession>
<name>A0A452GY44_9SAUR</name>
<sequence length="79" mass="8801">LLYETSECRFPNCCCFLFLFSALTEGYVGSLHENRHGSSVQIRRRKASGDSYWAYSGELTHTILEGNVTGTLATPKLPV</sequence>
<protein>
    <submittedName>
        <fullName evidence="1">Uncharacterized protein</fullName>
    </submittedName>
</protein>
<proteinExistence type="predicted"/>
<evidence type="ECO:0000313" key="1">
    <source>
        <dbReference type="Ensembl" id="ENSGAGP00000006972.1"/>
    </source>
</evidence>
<evidence type="ECO:0000313" key="2">
    <source>
        <dbReference type="Proteomes" id="UP000291020"/>
    </source>
</evidence>
<keyword evidence="2" id="KW-1185">Reference proteome</keyword>
<reference evidence="2" key="1">
    <citation type="journal article" date="2017" name="PLoS ONE">
        <title>The Agassiz's desert tortoise genome provides a resource for the conservation of a threatened species.</title>
        <authorList>
            <person name="Tollis M."/>
            <person name="DeNardo D.F."/>
            <person name="Cornelius J.A."/>
            <person name="Dolby G.A."/>
            <person name="Edwards T."/>
            <person name="Henen B.T."/>
            <person name="Karl A.E."/>
            <person name="Murphy R.W."/>
            <person name="Kusumi K."/>
        </authorList>
    </citation>
    <scope>NUCLEOTIDE SEQUENCE [LARGE SCALE GENOMIC DNA]</scope>
</reference>